<protein>
    <recommendedName>
        <fullName evidence="8">Propionate 3-nitronate monooxygenase</fullName>
    </recommendedName>
</protein>
<keyword evidence="13" id="KW-1185">Reference proteome</keyword>
<proteinExistence type="inferred from homology"/>
<evidence type="ECO:0000313" key="13">
    <source>
        <dbReference type="Proteomes" id="UP000829758"/>
    </source>
</evidence>
<evidence type="ECO:0000256" key="7">
    <source>
        <dbReference type="ARBA" id="ARBA00023033"/>
    </source>
</evidence>
<accession>A0A9X1S7B4</accession>
<dbReference type="Pfam" id="PF03060">
    <property type="entry name" value="NMO"/>
    <property type="match status" value="2"/>
</dbReference>
<evidence type="ECO:0000256" key="8">
    <source>
        <dbReference type="ARBA" id="ARBA00031155"/>
    </source>
</evidence>
<comment type="cofactor">
    <cofactor evidence="1">
        <name>FMN</name>
        <dbReference type="ChEBI" id="CHEBI:58210"/>
    </cofactor>
</comment>
<dbReference type="InterPro" id="IPR013785">
    <property type="entry name" value="Aldolase_TIM"/>
</dbReference>
<dbReference type="GO" id="GO:0018580">
    <property type="term" value="F:nitronate monooxygenase activity"/>
    <property type="evidence" value="ECO:0007669"/>
    <property type="project" value="InterPro"/>
</dbReference>
<comment type="catalytic activity">
    <reaction evidence="9">
        <text>3 propionate 3-nitronate + 3 O2 + H2O = 3 3-oxopropanoate + 2 nitrate + nitrite + H2O2 + 3 H(+)</text>
        <dbReference type="Rhea" id="RHEA:57332"/>
        <dbReference type="ChEBI" id="CHEBI:15377"/>
        <dbReference type="ChEBI" id="CHEBI:15378"/>
        <dbReference type="ChEBI" id="CHEBI:15379"/>
        <dbReference type="ChEBI" id="CHEBI:16240"/>
        <dbReference type="ChEBI" id="CHEBI:16301"/>
        <dbReference type="ChEBI" id="CHEBI:17632"/>
        <dbReference type="ChEBI" id="CHEBI:33190"/>
        <dbReference type="ChEBI" id="CHEBI:136067"/>
    </reaction>
</comment>
<gene>
    <name evidence="11" type="ORF">LJ755_01275</name>
    <name evidence="12" type="ORF">MUK71_09405</name>
</gene>
<organism evidence="11 14">
    <name type="scientific">Arthrobacter zhangbolii</name>
    <dbReference type="NCBI Taxonomy" id="2886936"/>
    <lineage>
        <taxon>Bacteria</taxon>
        <taxon>Bacillati</taxon>
        <taxon>Actinomycetota</taxon>
        <taxon>Actinomycetes</taxon>
        <taxon>Micrococcales</taxon>
        <taxon>Micrococcaceae</taxon>
        <taxon>Arthrobacter</taxon>
    </lineage>
</organism>
<dbReference type="EMBL" id="CP094984">
    <property type="protein sequence ID" value="UON90858.1"/>
    <property type="molecule type" value="Genomic_DNA"/>
</dbReference>
<dbReference type="PANTHER" id="PTHR42747">
    <property type="entry name" value="NITRONATE MONOOXYGENASE-RELATED"/>
    <property type="match status" value="1"/>
</dbReference>
<dbReference type="RefSeq" id="WP_227927744.1">
    <property type="nucleotide sequence ID" value="NZ_CP094984.1"/>
</dbReference>
<dbReference type="GO" id="GO:0009636">
    <property type="term" value="P:response to toxic substance"/>
    <property type="evidence" value="ECO:0007669"/>
    <property type="project" value="UniProtKB-KW"/>
</dbReference>
<evidence type="ECO:0000313" key="11">
    <source>
        <dbReference type="EMBL" id="MCC3271360.1"/>
    </source>
</evidence>
<dbReference type="CDD" id="cd04730">
    <property type="entry name" value="NPD_like"/>
    <property type="match status" value="1"/>
</dbReference>
<dbReference type="InterPro" id="IPR004136">
    <property type="entry name" value="NMO"/>
</dbReference>
<evidence type="ECO:0000256" key="9">
    <source>
        <dbReference type="ARBA" id="ARBA00049401"/>
    </source>
</evidence>
<dbReference type="Proteomes" id="UP001155145">
    <property type="component" value="Unassembled WGS sequence"/>
</dbReference>
<dbReference type="EMBL" id="JAJFZT010000001">
    <property type="protein sequence ID" value="MCC3271360.1"/>
    <property type="molecule type" value="Genomic_DNA"/>
</dbReference>
<sequence length="393" mass="39467">MFTLGSLQHAVVGAPMAGGPSTPALAAAVSNAGGLGFLAAGYKSAEATAAEINAVRELTGGGGAYGVNLFVPDTANTAAAGTAGNLAAALAYRTELAGRYPADLLPMPDPADTDGWEAKLDLVRRLQVPVVSFTFGLPGRDIIASLADAGTAVAVTVTTAAEAELAVASGARILCLQGPDAGGHRGSFDAAAEPGDQPLLELVRTVRGLLDSGQRGSAQLDGAQRDSGHLDGAQRDSGHLDGAQRDSAQLDSGHTGARTELIAAGGISTARDARMLRDAGADAVQIGTALLLSPEAGTAAVHRAALQDPQFATTALSRSFSGRTARGLANNFMAAYPHAPAAYPLVNQITRTIRARSAAAGDPHGTSLWAGTGWRSAAAEPAAAVVQRLGGNS</sequence>
<evidence type="ECO:0000256" key="5">
    <source>
        <dbReference type="ARBA" id="ARBA00022643"/>
    </source>
</evidence>
<keyword evidence="7 11" id="KW-0503">Monooxygenase</keyword>
<feature type="compositionally biased region" description="Basic and acidic residues" evidence="10">
    <location>
        <begin position="223"/>
        <end position="244"/>
    </location>
</feature>
<evidence type="ECO:0000256" key="3">
    <source>
        <dbReference type="ARBA" id="ARBA00022575"/>
    </source>
</evidence>
<dbReference type="Proteomes" id="UP000829758">
    <property type="component" value="Chromosome"/>
</dbReference>
<evidence type="ECO:0000256" key="10">
    <source>
        <dbReference type="SAM" id="MobiDB-lite"/>
    </source>
</evidence>
<evidence type="ECO:0000256" key="4">
    <source>
        <dbReference type="ARBA" id="ARBA00022630"/>
    </source>
</evidence>
<dbReference type="SUPFAM" id="SSF51412">
    <property type="entry name" value="Inosine monophosphate dehydrogenase (IMPDH)"/>
    <property type="match status" value="1"/>
</dbReference>
<keyword evidence="6" id="KW-0560">Oxidoreductase</keyword>
<evidence type="ECO:0000256" key="6">
    <source>
        <dbReference type="ARBA" id="ARBA00023002"/>
    </source>
</evidence>
<dbReference type="PANTHER" id="PTHR42747:SF3">
    <property type="entry name" value="NITRONATE MONOOXYGENASE-RELATED"/>
    <property type="match status" value="1"/>
</dbReference>
<keyword evidence="3" id="KW-0216">Detoxification</keyword>
<keyword evidence="5" id="KW-0288">FMN</keyword>
<dbReference type="AlphaFoldDB" id="A0A9X1S7B4"/>
<evidence type="ECO:0000256" key="1">
    <source>
        <dbReference type="ARBA" id="ARBA00001917"/>
    </source>
</evidence>
<comment type="similarity">
    <text evidence="2">Belongs to the nitronate monooxygenase family. NMO class I subfamily.</text>
</comment>
<keyword evidence="4" id="KW-0285">Flavoprotein</keyword>
<reference evidence="11" key="1">
    <citation type="submission" date="2021-10" db="EMBL/GenBank/DDBJ databases">
        <title>Novel species in genus Arthrobacter.</title>
        <authorList>
            <person name="Liu Y."/>
        </authorList>
    </citation>
    <scope>NUCLEOTIDE SEQUENCE</scope>
    <source>
        <strain evidence="13">zg-Y462</strain>
        <strain evidence="11">Zg-Y462</strain>
    </source>
</reference>
<name>A0A9X1S7B4_9MICC</name>
<evidence type="ECO:0000256" key="2">
    <source>
        <dbReference type="ARBA" id="ARBA00009881"/>
    </source>
</evidence>
<feature type="region of interest" description="Disordered" evidence="10">
    <location>
        <begin position="214"/>
        <end position="255"/>
    </location>
</feature>
<evidence type="ECO:0000313" key="14">
    <source>
        <dbReference type="Proteomes" id="UP001155145"/>
    </source>
</evidence>
<evidence type="ECO:0000313" key="12">
    <source>
        <dbReference type="EMBL" id="UON90858.1"/>
    </source>
</evidence>
<dbReference type="Gene3D" id="3.20.20.70">
    <property type="entry name" value="Aldolase class I"/>
    <property type="match status" value="2"/>
</dbReference>